<keyword evidence="1" id="KW-0472">Membrane</keyword>
<organism evidence="2 3">
    <name type="scientific">Candidatus Woesebacteria bacterium GW2011_GWA1_39_21</name>
    <dbReference type="NCBI Taxonomy" id="1618550"/>
    <lineage>
        <taxon>Bacteria</taxon>
        <taxon>Candidatus Woeseibacteriota</taxon>
    </lineage>
</organism>
<evidence type="ECO:0000313" key="2">
    <source>
        <dbReference type="EMBL" id="KKR11302.1"/>
    </source>
</evidence>
<dbReference type="AlphaFoldDB" id="A0A0G0RC79"/>
<accession>A0A0G0RC79</accession>
<keyword evidence="1" id="KW-0812">Transmembrane</keyword>
<reference evidence="2 3" key="1">
    <citation type="journal article" date="2015" name="Nature">
        <title>rRNA introns, odd ribosomes, and small enigmatic genomes across a large radiation of phyla.</title>
        <authorList>
            <person name="Brown C.T."/>
            <person name="Hug L.A."/>
            <person name="Thomas B.C."/>
            <person name="Sharon I."/>
            <person name="Castelle C.J."/>
            <person name="Singh A."/>
            <person name="Wilkins M.J."/>
            <person name="Williams K.H."/>
            <person name="Banfield J.F."/>
        </authorList>
    </citation>
    <scope>NUCLEOTIDE SEQUENCE [LARGE SCALE GENOMIC DNA]</scope>
</reference>
<feature type="transmembrane region" description="Helical" evidence="1">
    <location>
        <begin position="7"/>
        <end position="23"/>
    </location>
</feature>
<dbReference type="EMBL" id="LBWP01000009">
    <property type="protein sequence ID" value="KKR11302.1"/>
    <property type="molecule type" value="Genomic_DNA"/>
</dbReference>
<comment type="caution">
    <text evidence="2">The sequence shown here is derived from an EMBL/GenBank/DDBJ whole genome shotgun (WGS) entry which is preliminary data.</text>
</comment>
<keyword evidence="1" id="KW-1133">Transmembrane helix</keyword>
<evidence type="ECO:0000256" key="1">
    <source>
        <dbReference type="SAM" id="Phobius"/>
    </source>
</evidence>
<sequence>MLKNKDDFLTVVAILVLFLTAFVNWTVYSWLILVAATMLLAAWYLRKN</sequence>
<protein>
    <submittedName>
        <fullName evidence="2">Uncharacterized protein</fullName>
    </submittedName>
</protein>
<evidence type="ECO:0000313" key="3">
    <source>
        <dbReference type="Proteomes" id="UP000034246"/>
    </source>
</evidence>
<name>A0A0G0RC79_9BACT</name>
<proteinExistence type="predicted"/>
<gene>
    <name evidence="2" type="ORF">UT39_C0009G0062</name>
</gene>
<dbReference type="Proteomes" id="UP000034246">
    <property type="component" value="Unassembled WGS sequence"/>
</dbReference>